<evidence type="ECO:0000259" key="3">
    <source>
        <dbReference type="Pfam" id="PF02826"/>
    </source>
</evidence>
<dbReference type="InterPro" id="IPR036291">
    <property type="entry name" value="NAD(P)-bd_dom_sf"/>
</dbReference>
<keyword evidence="2" id="KW-0520">NAD</keyword>
<protein>
    <submittedName>
        <fullName evidence="4">D-isomer specific 2-hydroxyacid dehydrogenase</fullName>
    </submittedName>
</protein>
<dbReference type="OrthoDB" id="9787219at2"/>
<sequence length="314" mass="33935">MTSIVINGANAAELAAWRKEFAACAPDWDVLDWNDPALDPAKPDFAFVYRPEGKRLAAMPNLRAVISQAAGVDHILDDPDFPRSLPVYRMGGEEVSGQMGDYVCWAAFTLLRKTWRWARLQQRHEWHTDALDRRMASEVTVGVMGLGQLGLATLERLKGAGFRVAGWARSAHVIDGVATFHGADGLAPFLRGLDFVVSLLPATPETDDLLNARMLALLRPGGGVINAGRGNQVNEADLIAALRSGALSGAVLDVFAEEPLPPDSPLWDCPGIIISPHSASDASYRARAQRAVEIIRDLLAGREAPLKVDPAQGY</sequence>
<comment type="caution">
    <text evidence="4">The sequence shown here is derived from an EMBL/GenBank/DDBJ whole genome shotgun (WGS) entry which is preliminary data.</text>
</comment>
<evidence type="ECO:0000256" key="2">
    <source>
        <dbReference type="ARBA" id="ARBA00023027"/>
    </source>
</evidence>
<dbReference type="InterPro" id="IPR006140">
    <property type="entry name" value="D-isomer_DH_NAD-bd"/>
</dbReference>
<dbReference type="CDD" id="cd12164">
    <property type="entry name" value="GDH_like_2"/>
    <property type="match status" value="1"/>
</dbReference>
<keyword evidence="5" id="KW-1185">Reference proteome</keyword>
<dbReference type="AlphaFoldDB" id="A0A023D432"/>
<evidence type="ECO:0000313" key="4">
    <source>
        <dbReference type="EMBL" id="GAJ28923.1"/>
    </source>
</evidence>
<reference evidence="4 5" key="2">
    <citation type="journal article" date="2014" name="FEMS Microbiol. Lett.">
        <title>Draft genomic DNA sequence of the facultatively methylotrophic bacterium Acidomonas methanolica type strain MB58.</title>
        <authorList>
            <person name="Higashiura N."/>
            <person name="Hadano H."/>
            <person name="Hirakawa H."/>
            <person name="Matsutani M."/>
            <person name="Takabe S."/>
            <person name="Matsushita K."/>
            <person name="Azuma Y."/>
        </authorList>
    </citation>
    <scope>NUCLEOTIDE SEQUENCE [LARGE SCALE GENOMIC DNA]</scope>
    <source>
        <strain evidence="4 5">MB58</strain>
    </source>
</reference>
<accession>A0A023D432</accession>
<reference evidence="5" key="1">
    <citation type="journal article" date="2014" name="FEMS Microbiol. Lett.">
        <title>Draft Genomic DNA Sequence of the Facultatively Methylotrophic Bacterium Acidomonas methanolica type strain MB58.</title>
        <authorList>
            <person name="Higashiura N."/>
            <person name="Hadano H."/>
            <person name="Hirakawa H."/>
            <person name="Matsutani M."/>
            <person name="Takabe S."/>
            <person name="Matsushita K."/>
            <person name="Azuma Y."/>
        </authorList>
    </citation>
    <scope>NUCLEOTIDE SEQUENCE [LARGE SCALE GENOMIC DNA]</scope>
    <source>
        <strain evidence="5">MB58</strain>
    </source>
</reference>
<dbReference type="PANTHER" id="PTHR43333">
    <property type="entry name" value="2-HACID_DH_C DOMAIN-CONTAINING PROTEIN"/>
    <property type="match status" value="1"/>
</dbReference>
<dbReference type="EMBL" id="BAND01000038">
    <property type="protein sequence ID" value="GAJ28923.1"/>
    <property type="molecule type" value="Genomic_DNA"/>
</dbReference>
<dbReference type="PANTHER" id="PTHR43333:SF1">
    <property type="entry name" value="D-ISOMER SPECIFIC 2-HYDROXYACID DEHYDROGENASE NAD-BINDING DOMAIN-CONTAINING PROTEIN"/>
    <property type="match status" value="1"/>
</dbReference>
<dbReference type="Gene3D" id="3.40.50.720">
    <property type="entry name" value="NAD(P)-binding Rossmann-like Domain"/>
    <property type="match status" value="2"/>
</dbReference>
<dbReference type="RefSeq" id="WP_042058010.1">
    <property type="nucleotide sequence ID" value="NZ_BAND01000038.1"/>
</dbReference>
<evidence type="ECO:0000313" key="5">
    <source>
        <dbReference type="Proteomes" id="UP000019760"/>
    </source>
</evidence>
<evidence type="ECO:0000256" key="1">
    <source>
        <dbReference type="ARBA" id="ARBA00023002"/>
    </source>
</evidence>
<dbReference type="Proteomes" id="UP000019760">
    <property type="component" value="Unassembled WGS sequence"/>
</dbReference>
<organism evidence="4 5">
    <name type="scientific">Acidomonas methanolica NBRC 104435</name>
    <dbReference type="NCBI Taxonomy" id="1231351"/>
    <lineage>
        <taxon>Bacteria</taxon>
        <taxon>Pseudomonadati</taxon>
        <taxon>Pseudomonadota</taxon>
        <taxon>Alphaproteobacteria</taxon>
        <taxon>Acetobacterales</taxon>
        <taxon>Acetobacteraceae</taxon>
        <taxon>Acidomonas</taxon>
    </lineage>
</organism>
<proteinExistence type="predicted"/>
<feature type="domain" description="D-isomer specific 2-hydroxyacid dehydrogenase NAD-binding" evidence="3">
    <location>
        <begin position="106"/>
        <end position="279"/>
    </location>
</feature>
<dbReference type="GO" id="GO:0016491">
    <property type="term" value="F:oxidoreductase activity"/>
    <property type="evidence" value="ECO:0007669"/>
    <property type="project" value="UniProtKB-KW"/>
</dbReference>
<gene>
    <name evidence="4" type="ORF">Amme_038_172</name>
</gene>
<keyword evidence="1" id="KW-0560">Oxidoreductase</keyword>
<dbReference type="GO" id="GO:0051287">
    <property type="term" value="F:NAD binding"/>
    <property type="evidence" value="ECO:0007669"/>
    <property type="project" value="InterPro"/>
</dbReference>
<dbReference type="SUPFAM" id="SSF51735">
    <property type="entry name" value="NAD(P)-binding Rossmann-fold domains"/>
    <property type="match status" value="1"/>
</dbReference>
<name>A0A023D432_ACIMT</name>
<dbReference type="Pfam" id="PF02826">
    <property type="entry name" value="2-Hacid_dh_C"/>
    <property type="match status" value="1"/>
</dbReference>